<evidence type="ECO:0000259" key="13">
    <source>
        <dbReference type="PROSITE" id="PS51178"/>
    </source>
</evidence>
<dbReference type="AlphaFoldDB" id="A0A841FTL8"/>
<dbReference type="PANTHER" id="PTHR43289">
    <property type="entry name" value="MITOGEN-ACTIVATED PROTEIN KINASE KINASE KINASE 20-RELATED"/>
    <property type="match status" value="1"/>
</dbReference>
<evidence type="ECO:0000256" key="9">
    <source>
        <dbReference type="ARBA" id="ARBA00048679"/>
    </source>
</evidence>
<dbReference type="EMBL" id="JACHGT010000020">
    <property type="protein sequence ID" value="MBB6039134.1"/>
    <property type="molecule type" value="Genomic_DNA"/>
</dbReference>
<sequence length="473" mass="48669">MHAEELVGARYRLDTRLAGGVMGEVWRAVDIRLDLAVAVKLLHTGVSAGEEFRARFESEARTLAGLDAPSVATVRDHGVEETPEGTRYYLVLELVDGRPLAGLGILPFGETARVLADAAEGLQAAHEAGIVHGGLAPAEVLITADGDVKLIGFGADRVAAYSAPELFGDPDPTPSADIYALGAIGFACLTGTPPFGSGDPAAVEHGHLNQPPPALPEDVPEALAEAVYRALRKEPADRWLTAHSFGAACRTVATAKPAVVEQAVAAPEPAPEPEAVDKPEPTAIEAHVPDETVADTRPPAPADEPARRRRRAPVLVLAALVALIALAAAFVLPRLMDDGDPGTAGAAPSSGAPSDAASSSPGVAPTEEDDGAPGSADDRPGTPAGTTTGAESSGAAPLVEVPDLVGKQMSEAPEVLEAEGFESHEGISERSGEWIAACEIWAQTPEAGARVEAGTKVVYRYAPTLFGDCATRA</sequence>
<keyword evidence="7" id="KW-0067">ATP-binding</keyword>
<dbReference type="InterPro" id="IPR011009">
    <property type="entry name" value="Kinase-like_dom_sf"/>
</dbReference>
<name>A0A841FTL8_9ACTN</name>
<feature type="region of interest" description="Disordered" evidence="10">
    <location>
        <begin position="287"/>
        <end position="309"/>
    </location>
</feature>
<keyword evidence="11" id="KW-0812">Transmembrane</keyword>
<keyword evidence="15" id="KW-1185">Reference proteome</keyword>
<dbReference type="Gene3D" id="1.10.510.10">
    <property type="entry name" value="Transferase(Phosphotransferase) domain 1"/>
    <property type="match status" value="1"/>
</dbReference>
<comment type="caution">
    <text evidence="14">The sequence shown here is derived from an EMBL/GenBank/DDBJ whole genome shotgun (WGS) entry which is preliminary data.</text>
</comment>
<evidence type="ECO:0000259" key="12">
    <source>
        <dbReference type="PROSITE" id="PS50011"/>
    </source>
</evidence>
<keyword evidence="11" id="KW-0472">Membrane</keyword>
<dbReference type="Pfam" id="PF00069">
    <property type="entry name" value="Pkinase"/>
    <property type="match status" value="1"/>
</dbReference>
<comment type="catalytic activity">
    <reaction evidence="8">
        <text>L-threonyl-[protein] + ATP = O-phospho-L-threonyl-[protein] + ADP + H(+)</text>
        <dbReference type="Rhea" id="RHEA:46608"/>
        <dbReference type="Rhea" id="RHEA-COMP:11060"/>
        <dbReference type="Rhea" id="RHEA-COMP:11605"/>
        <dbReference type="ChEBI" id="CHEBI:15378"/>
        <dbReference type="ChEBI" id="CHEBI:30013"/>
        <dbReference type="ChEBI" id="CHEBI:30616"/>
        <dbReference type="ChEBI" id="CHEBI:61977"/>
        <dbReference type="ChEBI" id="CHEBI:456216"/>
        <dbReference type="EC" id="2.7.11.1"/>
    </reaction>
</comment>
<dbReference type="GO" id="GO:0004674">
    <property type="term" value="F:protein serine/threonine kinase activity"/>
    <property type="evidence" value="ECO:0007669"/>
    <property type="project" value="UniProtKB-KW"/>
</dbReference>
<reference evidence="14 15" key="1">
    <citation type="submission" date="2020-08" db="EMBL/GenBank/DDBJ databases">
        <title>Genomic Encyclopedia of Type Strains, Phase IV (KMG-IV): sequencing the most valuable type-strain genomes for metagenomic binning, comparative biology and taxonomic classification.</title>
        <authorList>
            <person name="Goeker M."/>
        </authorList>
    </citation>
    <scope>NUCLEOTIDE SEQUENCE [LARGE SCALE GENOMIC DNA]</scope>
    <source>
        <strain evidence="14 15">YIM 65646</strain>
    </source>
</reference>
<organism evidence="14 15">
    <name type="scientific">Phytomonospora endophytica</name>
    <dbReference type="NCBI Taxonomy" id="714109"/>
    <lineage>
        <taxon>Bacteria</taxon>
        <taxon>Bacillati</taxon>
        <taxon>Actinomycetota</taxon>
        <taxon>Actinomycetes</taxon>
        <taxon>Micromonosporales</taxon>
        <taxon>Micromonosporaceae</taxon>
        <taxon>Phytomonospora</taxon>
    </lineage>
</organism>
<proteinExistence type="predicted"/>
<accession>A0A841FTL8</accession>
<keyword evidence="4" id="KW-0677">Repeat</keyword>
<evidence type="ECO:0000256" key="10">
    <source>
        <dbReference type="SAM" id="MobiDB-lite"/>
    </source>
</evidence>
<keyword evidence="5" id="KW-0547">Nucleotide-binding</keyword>
<dbReference type="InterPro" id="IPR005543">
    <property type="entry name" value="PASTA_dom"/>
</dbReference>
<dbReference type="EC" id="2.7.11.1" evidence="1"/>
<dbReference type="SUPFAM" id="SSF56112">
    <property type="entry name" value="Protein kinase-like (PK-like)"/>
    <property type="match status" value="1"/>
</dbReference>
<dbReference type="RefSeq" id="WP_184792227.1">
    <property type="nucleotide sequence ID" value="NZ_BONT01000051.1"/>
</dbReference>
<feature type="transmembrane region" description="Helical" evidence="11">
    <location>
        <begin position="314"/>
        <end position="332"/>
    </location>
</feature>
<evidence type="ECO:0000256" key="2">
    <source>
        <dbReference type="ARBA" id="ARBA00022527"/>
    </source>
</evidence>
<keyword evidence="6" id="KW-0418">Kinase</keyword>
<keyword evidence="2" id="KW-0723">Serine/threonine-protein kinase</keyword>
<evidence type="ECO:0000256" key="7">
    <source>
        <dbReference type="ARBA" id="ARBA00022840"/>
    </source>
</evidence>
<dbReference type="PANTHER" id="PTHR43289:SF6">
    <property type="entry name" value="SERINE_THREONINE-PROTEIN KINASE NEKL-3"/>
    <property type="match status" value="1"/>
</dbReference>
<evidence type="ECO:0000313" key="14">
    <source>
        <dbReference type="EMBL" id="MBB6039134.1"/>
    </source>
</evidence>
<evidence type="ECO:0000256" key="4">
    <source>
        <dbReference type="ARBA" id="ARBA00022737"/>
    </source>
</evidence>
<keyword evidence="11" id="KW-1133">Transmembrane helix</keyword>
<protein>
    <recommendedName>
        <fullName evidence="1">non-specific serine/threonine protein kinase</fullName>
        <ecNumber evidence="1">2.7.11.1</ecNumber>
    </recommendedName>
</protein>
<feature type="compositionally biased region" description="Low complexity" evidence="10">
    <location>
        <begin position="381"/>
        <end position="396"/>
    </location>
</feature>
<dbReference type="InterPro" id="IPR000719">
    <property type="entry name" value="Prot_kinase_dom"/>
</dbReference>
<comment type="catalytic activity">
    <reaction evidence="9">
        <text>L-seryl-[protein] + ATP = O-phospho-L-seryl-[protein] + ADP + H(+)</text>
        <dbReference type="Rhea" id="RHEA:17989"/>
        <dbReference type="Rhea" id="RHEA-COMP:9863"/>
        <dbReference type="Rhea" id="RHEA-COMP:11604"/>
        <dbReference type="ChEBI" id="CHEBI:15378"/>
        <dbReference type="ChEBI" id="CHEBI:29999"/>
        <dbReference type="ChEBI" id="CHEBI:30616"/>
        <dbReference type="ChEBI" id="CHEBI:83421"/>
        <dbReference type="ChEBI" id="CHEBI:456216"/>
        <dbReference type="EC" id="2.7.11.1"/>
    </reaction>
</comment>
<feature type="region of interest" description="Disordered" evidence="10">
    <location>
        <begin position="342"/>
        <end position="396"/>
    </location>
</feature>
<evidence type="ECO:0000256" key="1">
    <source>
        <dbReference type="ARBA" id="ARBA00012513"/>
    </source>
</evidence>
<evidence type="ECO:0000256" key="5">
    <source>
        <dbReference type="ARBA" id="ARBA00022741"/>
    </source>
</evidence>
<dbReference type="Pfam" id="PF03793">
    <property type="entry name" value="PASTA"/>
    <property type="match status" value="1"/>
</dbReference>
<dbReference type="GO" id="GO:0005524">
    <property type="term" value="F:ATP binding"/>
    <property type="evidence" value="ECO:0007669"/>
    <property type="project" value="UniProtKB-KW"/>
</dbReference>
<dbReference type="CDD" id="cd06577">
    <property type="entry name" value="PASTA_pknB"/>
    <property type="match status" value="1"/>
</dbReference>
<evidence type="ECO:0000256" key="11">
    <source>
        <dbReference type="SAM" id="Phobius"/>
    </source>
</evidence>
<keyword evidence="3" id="KW-0808">Transferase</keyword>
<gene>
    <name evidence="14" type="ORF">HNR73_007025</name>
</gene>
<feature type="compositionally biased region" description="Low complexity" evidence="10">
    <location>
        <begin position="342"/>
        <end position="362"/>
    </location>
</feature>
<dbReference type="CDD" id="cd14014">
    <property type="entry name" value="STKc_PknB_like"/>
    <property type="match status" value="1"/>
</dbReference>
<dbReference type="Proteomes" id="UP000548476">
    <property type="component" value="Unassembled WGS sequence"/>
</dbReference>
<evidence type="ECO:0000256" key="8">
    <source>
        <dbReference type="ARBA" id="ARBA00047899"/>
    </source>
</evidence>
<dbReference type="PROSITE" id="PS51178">
    <property type="entry name" value="PASTA"/>
    <property type="match status" value="1"/>
</dbReference>
<feature type="domain" description="Protein kinase" evidence="12">
    <location>
        <begin position="11"/>
        <end position="259"/>
    </location>
</feature>
<feature type="domain" description="PASTA" evidence="13">
    <location>
        <begin position="395"/>
        <end position="463"/>
    </location>
</feature>
<dbReference type="Gene3D" id="3.30.200.20">
    <property type="entry name" value="Phosphorylase Kinase, domain 1"/>
    <property type="match status" value="1"/>
</dbReference>
<evidence type="ECO:0000313" key="15">
    <source>
        <dbReference type="Proteomes" id="UP000548476"/>
    </source>
</evidence>
<evidence type="ECO:0000256" key="6">
    <source>
        <dbReference type="ARBA" id="ARBA00022777"/>
    </source>
</evidence>
<dbReference type="PROSITE" id="PS50011">
    <property type="entry name" value="PROTEIN_KINASE_DOM"/>
    <property type="match status" value="1"/>
</dbReference>
<evidence type="ECO:0000256" key="3">
    <source>
        <dbReference type="ARBA" id="ARBA00022679"/>
    </source>
</evidence>
<dbReference type="Gene3D" id="3.30.10.20">
    <property type="match status" value="1"/>
</dbReference>